<feature type="compositionally biased region" description="Basic and acidic residues" evidence="1">
    <location>
        <begin position="96"/>
        <end position="106"/>
    </location>
</feature>
<organism evidence="2 3">
    <name type="scientific">Polytolypa hystricis (strain UAMH7299)</name>
    <dbReference type="NCBI Taxonomy" id="1447883"/>
    <lineage>
        <taxon>Eukaryota</taxon>
        <taxon>Fungi</taxon>
        <taxon>Dikarya</taxon>
        <taxon>Ascomycota</taxon>
        <taxon>Pezizomycotina</taxon>
        <taxon>Eurotiomycetes</taxon>
        <taxon>Eurotiomycetidae</taxon>
        <taxon>Onygenales</taxon>
        <taxon>Onygenales incertae sedis</taxon>
        <taxon>Polytolypa</taxon>
    </lineage>
</organism>
<evidence type="ECO:0000313" key="2">
    <source>
        <dbReference type="EMBL" id="PGH14243.1"/>
    </source>
</evidence>
<dbReference type="Proteomes" id="UP000224634">
    <property type="component" value="Unassembled WGS sequence"/>
</dbReference>
<dbReference type="AlphaFoldDB" id="A0A2B7XZN7"/>
<protein>
    <submittedName>
        <fullName evidence="2">Uncharacterized protein</fullName>
    </submittedName>
</protein>
<keyword evidence="3" id="KW-1185">Reference proteome</keyword>
<proteinExistence type="predicted"/>
<evidence type="ECO:0000313" key="3">
    <source>
        <dbReference type="Proteomes" id="UP000224634"/>
    </source>
</evidence>
<reference evidence="2 3" key="1">
    <citation type="submission" date="2017-10" db="EMBL/GenBank/DDBJ databases">
        <title>Comparative genomics in systemic dimorphic fungi from Ajellomycetaceae.</title>
        <authorList>
            <person name="Munoz J.F."/>
            <person name="Mcewen J.G."/>
            <person name="Clay O.K."/>
            <person name="Cuomo C.A."/>
        </authorList>
    </citation>
    <scope>NUCLEOTIDE SEQUENCE [LARGE SCALE GENOMIC DNA]</scope>
    <source>
        <strain evidence="2 3">UAMH7299</strain>
    </source>
</reference>
<sequence>MWKLSLESLFEDVTGAGEDRIDFYAFDYQDPLQGYDLKRFRWVGDEKGKTEEGSGLEEVLEAADNVSLAWSDVKENNPECRLEEGQTAENAGNAESAEKAENTTGW</sequence>
<feature type="region of interest" description="Disordered" evidence="1">
    <location>
        <begin position="78"/>
        <end position="106"/>
    </location>
</feature>
<dbReference type="EMBL" id="PDNA01000095">
    <property type="protein sequence ID" value="PGH14243.1"/>
    <property type="molecule type" value="Genomic_DNA"/>
</dbReference>
<comment type="caution">
    <text evidence="2">The sequence shown here is derived from an EMBL/GenBank/DDBJ whole genome shotgun (WGS) entry which is preliminary data.</text>
</comment>
<accession>A0A2B7XZN7</accession>
<name>A0A2B7XZN7_POLH7</name>
<gene>
    <name evidence="2" type="ORF">AJ80_05982</name>
</gene>
<evidence type="ECO:0000256" key="1">
    <source>
        <dbReference type="SAM" id="MobiDB-lite"/>
    </source>
</evidence>